<dbReference type="InterPro" id="IPR026947">
    <property type="entry name" value="UBN_middle_dom"/>
</dbReference>
<sequence>MTSSTPRKHISSPTKAPATPHTPDVALSVATSSVSPTTATPARAALGNLLHPTDIPPRPSTAGSVDADDADDVEADRADGDEDEDDGEDIDDPEEGEEGDSEDDEDDEDDDEDSGDDSDSSEDIVLLDGPPVPAGDVALGTSVKTEPVDGGQTADAVGKEQGDEGTEEAVNTLVPKKKGKRARRSPSSEEDAPPPPPMPTIRITTEFKPDVETLDWNFLELAAQAGYHVTNAWGEEPPAPPRRRGRYGHRYSWRARGPRPWRPWTPHASGHVGRRRGPGKYANVPSLLTDQTKKRRVIDYDLNDPFIDDSDLKIDAPTHVARPKKEGFFVHMGHLELLEESPAKKQARSKPKTRGKEIKEPRKSLAQAIRVRYSDGPGVSHIDLVDSDLETIEPGPSIVKRGYSLVSAKLTLGSRSPTPTGDMEQTRIDRTLFKNASRDPKYLPPFSEFPEEVGHAMRTLRRESAHHVWDLNNKGKFPEHLKPPLRRAGGAAMQHELLCIADKDPTDSGYERYQDKWFVTALCSILPYNRLTLGKLVLKLCYPDYWKWLQACETEGIRQWKELLDPEIPGMLEQWEQAKAHQQANGEDMLDPEPGEDAEASKKAAEARKTPVFTAEMKDIFKQLVENTQEMVDINKKMEEWHQKIEGQSSELNMRKLLYTKIGKLYPDNFMTSLTLSRAFTNYKRSGAGAKAAKEEQP</sequence>
<evidence type="ECO:0000313" key="5">
    <source>
        <dbReference type="EMBL" id="RSH80052.1"/>
    </source>
</evidence>
<feature type="compositionally biased region" description="Acidic residues" evidence="2">
    <location>
        <begin position="588"/>
        <end position="598"/>
    </location>
</feature>
<feature type="compositionally biased region" description="Acidic residues" evidence="2">
    <location>
        <begin position="66"/>
        <end position="122"/>
    </location>
</feature>
<dbReference type="OrthoDB" id="5576775at2759"/>
<feature type="region of interest" description="Disordered" evidence="2">
    <location>
        <begin position="340"/>
        <end position="362"/>
    </location>
</feature>
<keyword evidence="1" id="KW-0597">Phosphoprotein</keyword>
<feature type="compositionally biased region" description="Basic residues" evidence="2">
    <location>
        <begin position="175"/>
        <end position="184"/>
    </location>
</feature>
<evidence type="ECO:0000259" key="3">
    <source>
        <dbReference type="Pfam" id="PF08729"/>
    </source>
</evidence>
<name>A0A427XMQ4_9TREE</name>
<dbReference type="Pfam" id="PF08729">
    <property type="entry name" value="HUN"/>
    <property type="match status" value="1"/>
</dbReference>
<feature type="domain" description="Hpc2-related" evidence="3">
    <location>
        <begin position="299"/>
        <end position="336"/>
    </location>
</feature>
<protein>
    <recommendedName>
        <fullName evidence="7">Ubinuclein middle domain-containing protein</fullName>
    </recommendedName>
</protein>
<evidence type="ECO:0000256" key="2">
    <source>
        <dbReference type="SAM" id="MobiDB-lite"/>
    </source>
</evidence>
<dbReference type="RefSeq" id="XP_028475161.1">
    <property type="nucleotide sequence ID" value="XM_028624993.1"/>
</dbReference>
<dbReference type="STRING" id="105984.A0A427XMQ4"/>
<dbReference type="AlphaFoldDB" id="A0A427XMQ4"/>
<comment type="caution">
    <text evidence="5">The sequence shown here is derived from an EMBL/GenBank/DDBJ whole genome shotgun (WGS) entry which is preliminary data.</text>
</comment>
<reference evidence="5 6" key="1">
    <citation type="submission" date="2018-11" db="EMBL/GenBank/DDBJ databases">
        <title>Genome sequence of Apiotrichum porosum DSM 27194.</title>
        <authorList>
            <person name="Aliyu H."/>
            <person name="Gorte O."/>
            <person name="Ochsenreither K."/>
        </authorList>
    </citation>
    <scope>NUCLEOTIDE SEQUENCE [LARGE SCALE GENOMIC DNA]</scope>
    <source>
        <strain evidence="5 6">DSM 27194</strain>
    </source>
</reference>
<dbReference type="InterPro" id="IPR014840">
    <property type="entry name" value="HRD"/>
</dbReference>
<dbReference type="GeneID" id="39594269"/>
<feature type="region of interest" description="Disordered" evidence="2">
    <location>
        <begin position="1"/>
        <end position="201"/>
    </location>
</feature>
<organism evidence="5 6">
    <name type="scientific">Apiotrichum porosum</name>
    <dbReference type="NCBI Taxonomy" id="105984"/>
    <lineage>
        <taxon>Eukaryota</taxon>
        <taxon>Fungi</taxon>
        <taxon>Dikarya</taxon>
        <taxon>Basidiomycota</taxon>
        <taxon>Agaricomycotina</taxon>
        <taxon>Tremellomycetes</taxon>
        <taxon>Trichosporonales</taxon>
        <taxon>Trichosporonaceae</taxon>
        <taxon>Apiotrichum</taxon>
    </lineage>
</organism>
<dbReference type="EMBL" id="RSCE01000009">
    <property type="protein sequence ID" value="RSH80052.1"/>
    <property type="molecule type" value="Genomic_DNA"/>
</dbReference>
<proteinExistence type="predicted"/>
<accession>A0A427XMQ4</accession>
<feature type="domain" description="Ubinuclein middle" evidence="4">
    <location>
        <begin position="510"/>
        <end position="678"/>
    </location>
</feature>
<keyword evidence="6" id="KW-1185">Reference proteome</keyword>
<gene>
    <name evidence="5" type="ORF">EHS24_009726</name>
</gene>
<dbReference type="Pfam" id="PF14075">
    <property type="entry name" value="UBN_AB"/>
    <property type="match status" value="1"/>
</dbReference>
<dbReference type="Proteomes" id="UP000279236">
    <property type="component" value="Unassembled WGS sequence"/>
</dbReference>
<feature type="region of interest" description="Disordered" evidence="2">
    <location>
        <begin position="579"/>
        <end position="607"/>
    </location>
</feature>
<evidence type="ECO:0000259" key="4">
    <source>
        <dbReference type="Pfam" id="PF14075"/>
    </source>
</evidence>
<evidence type="ECO:0008006" key="7">
    <source>
        <dbReference type="Google" id="ProtNLM"/>
    </source>
</evidence>
<evidence type="ECO:0000256" key="1">
    <source>
        <dbReference type="ARBA" id="ARBA00022553"/>
    </source>
</evidence>
<evidence type="ECO:0000313" key="6">
    <source>
        <dbReference type="Proteomes" id="UP000279236"/>
    </source>
</evidence>
<feature type="compositionally biased region" description="Basic residues" evidence="2">
    <location>
        <begin position="1"/>
        <end position="10"/>
    </location>
</feature>
<feature type="compositionally biased region" description="Low complexity" evidence="2">
    <location>
        <begin position="26"/>
        <end position="46"/>
    </location>
</feature>